<dbReference type="VEuPathDB" id="FungiDB:RhiirA1_465727"/>
<gene>
    <name evidence="2" type="ORF">RhiirA1_465727</name>
</gene>
<evidence type="ECO:0000313" key="2">
    <source>
        <dbReference type="EMBL" id="PKC61999.1"/>
    </source>
</evidence>
<dbReference type="Proteomes" id="UP000232688">
    <property type="component" value="Unassembled WGS sequence"/>
</dbReference>
<keyword evidence="1" id="KW-0472">Membrane</keyword>
<reference evidence="2 3" key="2">
    <citation type="submission" date="2017-10" db="EMBL/GenBank/DDBJ databases">
        <title>Genome analyses suggest a sexual origin of heterokaryosis in a supposedly ancient asexual fungus.</title>
        <authorList>
            <person name="Corradi N."/>
            <person name="Sedzielewska K."/>
            <person name="Noel J."/>
            <person name="Charron P."/>
            <person name="Farinelli L."/>
            <person name="Marton T."/>
            <person name="Kruger M."/>
            <person name="Pelin A."/>
            <person name="Brachmann A."/>
            <person name="Corradi N."/>
        </authorList>
    </citation>
    <scope>NUCLEOTIDE SEQUENCE [LARGE SCALE GENOMIC DNA]</scope>
    <source>
        <strain evidence="2 3">A1</strain>
    </source>
</reference>
<keyword evidence="1" id="KW-0812">Transmembrane</keyword>
<organism evidence="2 3">
    <name type="scientific">Rhizophagus irregularis</name>
    <dbReference type="NCBI Taxonomy" id="588596"/>
    <lineage>
        <taxon>Eukaryota</taxon>
        <taxon>Fungi</taxon>
        <taxon>Fungi incertae sedis</taxon>
        <taxon>Mucoromycota</taxon>
        <taxon>Glomeromycotina</taxon>
        <taxon>Glomeromycetes</taxon>
        <taxon>Glomerales</taxon>
        <taxon>Glomeraceae</taxon>
        <taxon>Rhizophagus</taxon>
    </lineage>
</organism>
<protein>
    <submittedName>
        <fullName evidence="2">Uncharacterized protein</fullName>
    </submittedName>
</protein>
<evidence type="ECO:0000313" key="3">
    <source>
        <dbReference type="Proteomes" id="UP000232688"/>
    </source>
</evidence>
<reference evidence="2 3" key="1">
    <citation type="submission" date="2017-10" db="EMBL/GenBank/DDBJ databases">
        <title>Extensive intraspecific genome diversity in a model arbuscular mycorrhizal fungus.</title>
        <authorList>
            <person name="Chen E.C.H."/>
            <person name="Morin E."/>
            <person name="Baudet D."/>
            <person name="Noel J."/>
            <person name="Ndikumana S."/>
            <person name="Charron P."/>
            <person name="St-Onge C."/>
            <person name="Giorgi J."/>
            <person name="Grigoriev I.V."/>
            <person name="Roux C."/>
            <person name="Martin F.M."/>
            <person name="Corradi N."/>
        </authorList>
    </citation>
    <scope>NUCLEOTIDE SEQUENCE [LARGE SCALE GENOMIC DNA]</scope>
    <source>
        <strain evidence="2 3">A1</strain>
    </source>
</reference>
<name>A0A2N0RFB8_9GLOM</name>
<proteinExistence type="predicted"/>
<sequence length="226" mass="26496">MEYQLKLVGSLRKQAFSFLSVKVIGVVVVDGGLFFHFPGISAFLLLVHFWGSWGTGMSIIWAEAKSHTANGIFTAENRNKTNFKEEIREIEDFLEEDWGDDDDSEWEEDIDLTLSEANYKRLLELELIWKKDAYLKKKTRGPYLTGSTKKSTFYDNYGPKIEILTEDDGWNFKGVEVKIEDLKEELRRDQYKMSVIEYNKKRAIFEMLKQIKRQIVIQLEKMIDIL</sequence>
<accession>A0A2N0RFB8</accession>
<feature type="transmembrane region" description="Helical" evidence="1">
    <location>
        <begin position="15"/>
        <end position="37"/>
    </location>
</feature>
<keyword evidence="1" id="KW-1133">Transmembrane helix</keyword>
<feature type="transmembrane region" description="Helical" evidence="1">
    <location>
        <begin position="43"/>
        <end position="62"/>
    </location>
</feature>
<evidence type="ECO:0000256" key="1">
    <source>
        <dbReference type="SAM" id="Phobius"/>
    </source>
</evidence>
<dbReference type="AlphaFoldDB" id="A0A2N0RFB8"/>
<comment type="caution">
    <text evidence="2">The sequence shown here is derived from an EMBL/GenBank/DDBJ whole genome shotgun (WGS) entry which is preliminary data.</text>
</comment>
<dbReference type="VEuPathDB" id="FungiDB:RhiirFUN_018882"/>
<dbReference type="EMBL" id="LLXH01000911">
    <property type="protein sequence ID" value="PKC61999.1"/>
    <property type="molecule type" value="Genomic_DNA"/>
</dbReference>